<evidence type="ECO:0000313" key="8">
    <source>
        <dbReference type="Proteomes" id="UP000287188"/>
    </source>
</evidence>
<name>A0A402ACA0_9CHLR</name>
<keyword evidence="2" id="KW-0949">S-adenosyl-L-methionine</keyword>
<dbReference type="Gene3D" id="3.40.50.280">
    <property type="entry name" value="Cobalamin-binding domain"/>
    <property type="match status" value="1"/>
</dbReference>
<dbReference type="InterPro" id="IPR051198">
    <property type="entry name" value="BchE-like"/>
</dbReference>
<evidence type="ECO:0000256" key="1">
    <source>
        <dbReference type="ARBA" id="ARBA00001966"/>
    </source>
</evidence>
<dbReference type="PANTHER" id="PTHR43409">
    <property type="entry name" value="ANAEROBIC MAGNESIUM-PROTOPORPHYRIN IX MONOMETHYL ESTER CYCLASE-RELATED"/>
    <property type="match status" value="1"/>
</dbReference>
<dbReference type="SUPFAM" id="SSF52242">
    <property type="entry name" value="Cobalamin (vitamin B12)-binding domain"/>
    <property type="match status" value="1"/>
</dbReference>
<dbReference type="InterPro" id="IPR058240">
    <property type="entry name" value="rSAM_sf"/>
</dbReference>
<organism evidence="7 8">
    <name type="scientific">Dictyobacter kobayashii</name>
    <dbReference type="NCBI Taxonomy" id="2014872"/>
    <lineage>
        <taxon>Bacteria</taxon>
        <taxon>Bacillati</taxon>
        <taxon>Chloroflexota</taxon>
        <taxon>Ktedonobacteria</taxon>
        <taxon>Ktedonobacterales</taxon>
        <taxon>Dictyobacteraceae</taxon>
        <taxon>Dictyobacter</taxon>
    </lineage>
</organism>
<dbReference type="SFLD" id="SFLDS00029">
    <property type="entry name" value="Radical_SAM"/>
    <property type="match status" value="1"/>
</dbReference>
<comment type="cofactor">
    <cofactor evidence="1">
        <name>[4Fe-4S] cluster</name>
        <dbReference type="ChEBI" id="CHEBI:49883"/>
    </cofactor>
</comment>
<evidence type="ECO:0000313" key="7">
    <source>
        <dbReference type="EMBL" id="GCE16715.1"/>
    </source>
</evidence>
<comment type="caution">
    <text evidence="7">The sequence shown here is derived from an EMBL/GenBank/DDBJ whole genome shotgun (WGS) entry which is preliminary data.</text>
</comment>
<dbReference type="GO" id="GO:0031419">
    <property type="term" value="F:cobalamin binding"/>
    <property type="evidence" value="ECO:0007669"/>
    <property type="project" value="InterPro"/>
</dbReference>
<proteinExistence type="predicted"/>
<keyword evidence="8" id="KW-1185">Reference proteome</keyword>
<protein>
    <recommendedName>
        <fullName evidence="6">B12-binding domain-containing protein</fullName>
    </recommendedName>
</protein>
<dbReference type="Proteomes" id="UP000287188">
    <property type="component" value="Unassembled WGS sequence"/>
</dbReference>
<dbReference type="InterPro" id="IPR036724">
    <property type="entry name" value="Cobalamin-bd_sf"/>
</dbReference>
<evidence type="ECO:0000256" key="3">
    <source>
        <dbReference type="ARBA" id="ARBA00022723"/>
    </source>
</evidence>
<dbReference type="Pfam" id="PF02310">
    <property type="entry name" value="B12-binding"/>
    <property type="match status" value="1"/>
</dbReference>
<dbReference type="SUPFAM" id="SSF102114">
    <property type="entry name" value="Radical SAM enzymes"/>
    <property type="match status" value="1"/>
</dbReference>
<reference evidence="8" key="1">
    <citation type="submission" date="2018-12" db="EMBL/GenBank/DDBJ databases">
        <title>Tengunoibacter tsumagoiensis gen. nov., sp. nov., Dictyobacter kobayashii sp. nov., D. alpinus sp. nov., and D. joshuensis sp. nov. and description of Dictyobacteraceae fam. nov. within the order Ktedonobacterales isolated from Tengu-no-mugimeshi.</title>
        <authorList>
            <person name="Wang C.M."/>
            <person name="Zheng Y."/>
            <person name="Sakai Y."/>
            <person name="Toyoda A."/>
            <person name="Minakuchi Y."/>
            <person name="Abe K."/>
            <person name="Yokota A."/>
            <person name="Yabe S."/>
        </authorList>
    </citation>
    <scope>NUCLEOTIDE SEQUENCE [LARGE SCALE GENOMIC DNA]</scope>
    <source>
        <strain evidence="8">Uno11</strain>
    </source>
</reference>
<dbReference type="EMBL" id="BIFS01000001">
    <property type="protein sequence ID" value="GCE16715.1"/>
    <property type="molecule type" value="Genomic_DNA"/>
</dbReference>
<gene>
    <name evidence="7" type="ORF">KDK_05150</name>
</gene>
<dbReference type="GO" id="GO:0003824">
    <property type="term" value="F:catalytic activity"/>
    <property type="evidence" value="ECO:0007669"/>
    <property type="project" value="InterPro"/>
</dbReference>
<evidence type="ECO:0000256" key="4">
    <source>
        <dbReference type="ARBA" id="ARBA00023004"/>
    </source>
</evidence>
<evidence type="ECO:0000259" key="6">
    <source>
        <dbReference type="PROSITE" id="PS51332"/>
    </source>
</evidence>
<dbReference type="GO" id="GO:0051536">
    <property type="term" value="F:iron-sulfur cluster binding"/>
    <property type="evidence" value="ECO:0007669"/>
    <property type="project" value="UniProtKB-KW"/>
</dbReference>
<keyword evidence="5" id="KW-0411">Iron-sulfur</keyword>
<dbReference type="InterPro" id="IPR006158">
    <property type="entry name" value="Cobalamin-bd"/>
</dbReference>
<dbReference type="OrthoDB" id="9801659at2"/>
<sequence>MKFKKDLLLVNPYKVNSKWETFLAPSFGLYRMKFYLETQGFQVDVIDPNLDSVSFTQHEYKVIGFGTYHDTLENDIALIHQARAACPDSLIIVGGIQATFSFQEFFDYADVDLVVKGEGEKPMLSLLQALSDQPRTDLELVVQKITGIVWKQNGTISDTGPNPQLNHQEFNDVTKPFDFAQVPYDKYWENNTQQYLQREPNDIEIKTIRIFTSNYCPFRCTFCSSSFFLDRPVV</sequence>
<dbReference type="AlphaFoldDB" id="A0A402ACA0"/>
<dbReference type="PROSITE" id="PS51332">
    <property type="entry name" value="B12_BINDING"/>
    <property type="match status" value="1"/>
</dbReference>
<dbReference type="SFLD" id="SFLDG01082">
    <property type="entry name" value="B12-binding_domain_containing"/>
    <property type="match status" value="1"/>
</dbReference>
<accession>A0A402ACA0</accession>
<keyword evidence="3" id="KW-0479">Metal-binding</keyword>
<evidence type="ECO:0000256" key="5">
    <source>
        <dbReference type="ARBA" id="ARBA00023014"/>
    </source>
</evidence>
<dbReference type="GO" id="GO:0046872">
    <property type="term" value="F:metal ion binding"/>
    <property type="evidence" value="ECO:0007669"/>
    <property type="project" value="UniProtKB-KW"/>
</dbReference>
<evidence type="ECO:0000256" key="2">
    <source>
        <dbReference type="ARBA" id="ARBA00022691"/>
    </source>
</evidence>
<dbReference type="InterPro" id="IPR007197">
    <property type="entry name" value="rSAM"/>
</dbReference>
<feature type="domain" description="B12-binding" evidence="6">
    <location>
        <begin position="57"/>
        <end position="137"/>
    </location>
</feature>
<keyword evidence="4" id="KW-0408">Iron</keyword>
<dbReference type="RefSeq" id="WP_126548561.1">
    <property type="nucleotide sequence ID" value="NZ_BIFS01000001.1"/>
</dbReference>